<organism evidence="1 2">
    <name type="scientific">Chryseobacterium rhizoplanae</name>
    <dbReference type="NCBI Taxonomy" id="1609531"/>
    <lineage>
        <taxon>Bacteria</taxon>
        <taxon>Pseudomonadati</taxon>
        <taxon>Bacteroidota</taxon>
        <taxon>Flavobacteriia</taxon>
        <taxon>Flavobacteriales</taxon>
        <taxon>Weeksellaceae</taxon>
        <taxon>Chryseobacterium group</taxon>
        <taxon>Chryseobacterium</taxon>
    </lineage>
</organism>
<gene>
    <name evidence="1" type="ORF">SAMN06265171_103389</name>
</gene>
<sequence>MEDFKKQVYDEKYYLQGGDFLAYPLDLNLSFINPKQYLCFLL</sequence>
<protein>
    <submittedName>
        <fullName evidence="1">Uncharacterized protein</fullName>
    </submittedName>
</protein>
<proteinExistence type="predicted"/>
<evidence type="ECO:0000313" key="1">
    <source>
        <dbReference type="EMBL" id="SMO62985.1"/>
    </source>
</evidence>
<accession>A0A521CU90</accession>
<keyword evidence="2" id="KW-1185">Reference proteome</keyword>
<name>A0A521CU90_9FLAO</name>
<dbReference type="Proteomes" id="UP000316916">
    <property type="component" value="Unassembled WGS sequence"/>
</dbReference>
<evidence type="ECO:0000313" key="2">
    <source>
        <dbReference type="Proteomes" id="UP000316916"/>
    </source>
</evidence>
<dbReference type="EMBL" id="FXTC01000003">
    <property type="protein sequence ID" value="SMO62985.1"/>
    <property type="molecule type" value="Genomic_DNA"/>
</dbReference>
<reference evidence="1 2" key="1">
    <citation type="submission" date="2017-05" db="EMBL/GenBank/DDBJ databases">
        <authorList>
            <person name="Varghese N."/>
            <person name="Submissions S."/>
        </authorList>
    </citation>
    <scope>NUCLEOTIDE SEQUENCE [LARGE SCALE GENOMIC DNA]</scope>
    <source>
        <strain evidence="1 2">DSM 29371</strain>
    </source>
</reference>
<dbReference type="AlphaFoldDB" id="A0A521CU90"/>